<dbReference type="InterPro" id="IPR007349">
    <property type="entry name" value="DUF418"/>
</dbReference>
<keyword evidence="4" id="KW-1185">Reference proteome</keyword>
<evidence type="ECO:0000313" key="3">
    <source>
        <dbReference type="EMBL" id="GMA34445.1"/>
    </source>
</evidence>
<evidence type="ECO:0000256" key="1">
    <source>
        <dbReference type="SAM" id="Phobius"/>
    </source>
</evidence>
<reference evidence="4" key="1">
    <citation type="journal article" date="2019" name="Int. J. Syst. Evol. Microbiol.">
        <title>The Global Catalogue of Microorganisms (GCM) 10K type strain sequencing project: providing services to taxonomists for standard genome sequencing and annotation.</title>
        <authorList>
            <consortium name="The Broad Institute Genomics Platform"/>
            <consortium name="The Broad Institute Genome Sequencing Center for Infectious Disease"/>
            <person name="Wu L."/>
            <person name="Ma J."/>
        </authorList>
    </citation>
    <scope>NUCLEOTIDE SEQUENCE [LARGE SCALE GENOMIC DNA]</scope>
    <source>
        <strain evidence="4">NBRC 112299</strain>
    </source>
</reference>
<dbReference type="RefSeq" id="WP_284327405.1">
    <property type="nucleotide sequence ID" value="NZ_BSUN01000001.1"/>
</dbReference>
<feature type="domain" description="DUF418" evidence="2">
    <location>
        <begin position="44"/>
        <end position="154"/>
    </location>
</feature>
<feature type="transmembrane region" description="Helical" evidence="1">
    <location>
        <begin position="126"/>
        <end position="144"/>
    </location>
</feature>
<accession>A0ABQ6I9N8</accession>
<feature type="transmembrane region" description="Helical" evidence="1">
    <location>
        <begin position="22"/>
        <end position="46"/>
    </location>
</feature>
<dbReference type="Pfam" id="PF04235">
    <property type="entry name" value="DUF418"/>
    <property type="match status" value="1"/>
</dbReference>
<name>A0ABQ6I9N8_9MICO</name>
<gene>
    <name evidence="3" type="ORF">GCM10025876_06490</name>
</gene>
<feature type="transmembrane region" description="Helical" evidence="1">
    <location>
        <begin position="66"/>
        <end position="84"/>
    </location>
</feature>
<organism evidence="3 4">
    <name type="scientific">Demequina litorisediminis</name>
    <dbReference type="NCBI Taxonomy" id="1849022"/>
    <lineage>
        <taxon>Bacteria</taxon>
        <taxon>Bacillati</taxon>
        <taxon>Actinomycetota</taxon>
        <taxon>Actinomycetes</taxon>
        <taxon>Micrococcales</taxon>
        <taxon>Demequinaceae</taxon>
        <taxon>Demequina</taxon>
    </lineage>
</organism>
<dbReference type="EMBL" id="BSUN01000001">
    <property type="protein sequence ID" value="GMA34445.1"/>
    <property type="molecule type" value="Genomic_DNA"/>
</dbReference>
<proteinExistence type="predicted"/>
<keyword evidence="1" id="KW-0472">Membrane</keyword>
<evidence type="ECO:0000313" key="4">
    <source>
        <dbReference type="Proteomes" id="UP001157125"/>
    </source>
</evidence>
<feature type="transmembrane region" description="Helical" evidence="1">
    <location>
        <begin position="91"/>
        <end position="114"/>
    </location>
</feature>
<protein>
    <recommendedName>
        <fullName evidence="2">DUF418 domain-containing protein</fullName>
    </recommendedName>
</protein>
<keyword evidence="1" id="KW-0812">Transmembrane</keyword>
<comment type="caution">
    <text evidence="3">The sequence shown here is derived from an EMBL/GenBank/DDBJ whole genome shotgun (WGS) entry which is preliminary data.</text>
</comment>
<keyword evidence="1" id="KW-1133">Transmembrane helix</keyword>
<evidence type="ECO:0000259" key="2">
    <source>
        <dbReference type="Pfam" id="PF04235"/>
    </source>
</evidence>
<dbReference type="Proteomes" id="UP001157125">
    <property type="component" value="Unassembled WGS sequence"/>
</dbReference>
<sequence length="172" mass="18162">MGYVLAGVCIGRLALSADATSLYLVGLAACGFALSRLAVMGAQAAGVDAWSWWIDLTDHSYSPPEMLGNVSVAAGIIGASLWVARRARSVVWPILAVGSMALTAYVGHLIVIAAVATEIVWEPTNAALVALWAGIVLFCSLWRWRLGAGPLERWLTAWSTKAADARVPASVR</sequence>